<proteinExistence type="predicted"/>
<dbReference type="EMBL" id="KP714106">
    <property type="protein sequence ID" value="AKH40395.1"/>
    <property type="molecule type" value="Genomic_DNA"/>
</dbReference>
<reference evidence="3" key="1">
    <citation type="journal article" date="2015" name="PLoS Biol.">
        <title>The Discovery, Distribution, and Evolution of Viruses Associated with Drosophila melanogaster.</title>
        <authorList>
            <person name="Webster C.L."/>
            <person name="Waldron F.M."/>
            <person name="Robertson S."/>
            <person name="Crowson D."/>
            <person name="Ferrari G."/>
            <person name="Quintana J.F."/>
            <person name="Brouqui J.M."/>
            <person name="Bayne E.H."/>
            <person name="Longdon B."/>
            <person name="Buck A.H."/>
            <person name="Lazzaro B.P."/>
            <person name="Akorli J."/>
            <person name="Haddrill P.R."/>
            <person name="Obbard D.J."/>
        </authorList>
    </citation>
    <scope>NUCLEOTIDE SEQUENCE</scope>
</reference>
<sequence length="703" mass="80540">MDGILIIVILVLTVILLVVYFLSRIYVTDDPNKIFDEIVKTRPIVSSYSLGRTKQPENNNKRDVLYENVYFDNDGSAIIKHEQYPTDFQGKPIILQPHGNIIYHDSRDGFNISGLNTKFKCPPNYKGNNCILEPLCGKETNMTNNIWPKYKLLSYSQFVGLGLYLNANKFPTANDNLRSLPGIEDFHPRIRVQCLNESGDYRLEVCPQDKLLDFNNIQCVPHDICSDRINGYKHTNEIASNSTHILQPNEYYMCKNNKSVLQTCSTGTLFSNEINGCVTQTPCFGRGSETLPINNTRYLQCMHDHGTIVDCKYGIQVDQIASSNIDGSPINRISCIIESCKPRLLTESNDLYAYNTGEITCINDVAITKTCDSTTTVKTFKFSWAENFDVTLPEWPKQVYDVKSRQCRPPDTDIIVAKSIPVRWSDAMPEEHPFNIVKGEYICNTKYRWDYMNKKLVPESKSKDLIFNTATPCQNNPIDDNIITYPTLKYPQDTPAYIIITEPAYLDYTNDPILNNFHFWPYYNVIDKTFLTHRVDYIDDDNIMAVTKSVSQTMPFGFIFPNNTTPTESTNLHLAGYSDFQPEANVQYNFIATGYPDRVRLADIIKTEVIKINIVSFIDSKNESMFTLDFRKMKKTIEVLPGLFFNKKFIRLPDKRQFNTGYMLFRIVGSPNATTTTNRLIMGDGSLLSIEYDYTKTPIFTFT</sequence>
<keyword evidence="1" id="KW-0812">Transmembrane</keyword>
<dbReference type="Pfam" id="PF01607">
    <property type="entry name" value="CBM_14"/>
    <property type="match status" value="1"/>
</dbReference>
<dbReference type="InterPro" id="IPR036508">
    <property type="entry name" value="Chitin-bd_dom_sf"/>
</dbReference>
<dbReference type="InterPro" id="IPR002557">
    <property type="entry name" value="Chitin-bd_dom"/>
</dbReference>
<dbReference type="GO" id="GO:0008061">
    <property type="term" value="F:chitin binding"/>
    <property type="evidence" value="ECO:0007669"/>
    <property type="project" value="InterPro"/>
</dbReference>
<feature type="transmembrane region" description="Helical" evidence="1">
    <location>
        <begin position="6"/>
        <end position="27"/>
    </location>
</feature>
<feature type="domain" description="Chitin-binding type-2" evidence="2">
    <location>
        <begin position="222"/>
        <end position="285"/>
    </location>
</feature>
<dbReference type="SUPFAM" id="SSF57625">
    <property type="entry name" value="Invertebrate chitin-binding proteins"/>
    <property type="match status" value="1"/>
</dbReference>
<evidence type="ECO:0000313" key="3">
    <source>
        <dbReference type="EMBL" id="AKH40395.1"/>
    </source>
</evidence>
<keyword evidence="1" id="KW-0472">Membrane</keyword>
<accession>A0A0F7KIX8</accession>
<organism evidence="3">
    <name type="scientific">Kallithea virus</name>
    <dbReference type="NCBI Taxonomy" id="1654582"/>
    <lineage>
        <taxon>Viruses</taxon>
        <taxon>Viruses incertae sedis</taxon>
        <taxon>Naldaviricetes</taxon>
        <taxon>Lefavirales</taxon>
        <taxon>Nudiviridae</taxon>
        <taxon>Alphanudivirus</taxon>
        <taxon>Alphanudivirus dromelanogasteris</taxon>
    </lineage>
</organism>
<protein>
    <submittedName>
        <fullName evidence="3">Putative vp91</fullName>
    </submittedName>
</protein>
<evidence type="ECO:0000259" key="2">
    <source>
        <dbReference type="PROSITE" id="PS50940"/>
    </source>
</evidence>
<evidence type="ECO:0000256" key="1">
    <source>
        <dbReference type="SAM" id="Phobius"/>
    </source>
</evidence>
<dbReference type="GO" id="GO:0005576">
    <property type="term" value="C:extracellular region"/>
    <property type="evidence" value="ECO:0007669"/>
    <property type="project" value="InterPro"/>
</dbReference>
<name>A0A0F7KIX8_9VIRU</name>
<dbReference type="PROSITE" id="PS50940">
    <property type="entry name" value="CHIT_BIND_II"/>
    <property type="match status" value="1"/>
</dbReference>
<keyword evidence="1" id="KW-1133">Transmembrane helix</keyword>